<dbReference type="OrthoDB" id="79020at2759"/>
<dbReference type="AlphaFoldDB" id="A0A1V9YBX8"/>
<gene>
    <name evidence="1" type="ORF">ACHHYP_14942</name>
</gene>
<dbReference type="Proteomes" id="UP000243579">
    <property type="component" value="Unassembled WGS sequence"/>
</dbReference>
<keyword evidence="2" id="KW-1185">Reference proteome</keyword>
<comment type="caution">
    <text evidence="1">The sequence shown here is derived from an EMBL/GenBank/DDBJ whole genome shotgun (WGS) entry which is preliminary data.</text>
</comment>
<protein>
    <submittedName>
        <fullName evidence="1">Uncharacterized protein</fullName>
    </submittedName>
</protein>
<proteinExistence type="predicted"/>
<organism evidence="1 2">
    <name type="scientific">Achlya hypogyna</name>
    <name type="common">Oomycete</name>
    <name type="synonym">Protoachlya hypogyna</name>
    <dbReference type="NCBI Taxonomy" id="1202772"/>
    <lineage>
        <taxon>Eukaryota</taxon>
        <taxon>Sar</taxon>
        <taxon>Stramenopiles</taxon>
        <taxon>Oomycota</taxon>
        <taxon>Saprolegniomycetes</taxon>
        <taxon>Saprolegniales</taxon>
        <taxon>Achlyaceae</taxon>
        <taxon>Achlya</taxon>
    </lineage>
</organism>
<reference evidence="1 2" key="1">
    <citation type="journal article" date="2014" name="Genome Biol. Evol.">
        <title>The secreted proteins of Achlya hypogyna and Thraustotheca clavata identify the ancestral oomycete secretome and reveal gene acquisitions by horizontal gene transfer.</title>
        <authorList>
            <person name="Misner I."/>
            <person name="Blouin N."/>
            <person name="Leonard G."/>
            <person name="Richards T.A."/>
            <person name="Lane C.E."/>
        </authorList>
    </citation>
    <scope>NUCLEOTIDE SEQUENCE [LARGE SCALE GENOMIC DNA]</scope>
    <source>
        <strain evidence="1 2">ATCC 48635</strain>
    </source>
</reference>
<accession>A0A1V9YBX8</accession>
<evidence type="ECO:0000313" key="1">
    <source>
        <dbReference type="EMBL" id="OQR83235.1"/>
    </source>
</evidence>
<evidence type="ECO:0000313" key="2">
    <source>
        <dbReference type="Proteomes" id="UP000243579"/>
    </source>
</evidence>
<dbReference type="PANTHER" id="PTHR37067">
    <property type="entry name" value="PX DOMAIN-CONTAINING PROTEIN"/>
    <property type="match status" value="1"/>
</dbReference>
<dbReference type="EMBL" id="JNBR01002253">
    <property type="protein sequence ID" value="OQR83235.1"/>
    <property type="molecule type" value="Genomic_DNA"/>
</dbReference>
<dbReference type="PANTHER" id="PTHR37067:SF3">
    <property type="entry name" value="PX DOMAIN-CONTAINING PROTEIN"/>
    <property type="match status" value="1"/>
</dbReference>
<name>A0A1V9YBX8_ACHHY</name>
<sequence>MVPGEITAALYKSHLGQHKAAWAEYKAAPNEDKKTFFDGRLQVSNTLHQYMDLSTDKLTYSVKSTIVDVIIREMFFRTDPVIDNHDESVDDEGAAAKKAAKIAKMKVNSMKLFVRSDDDPDRYKITIKNVMHFELAIDHVGIGMSFRQVASAIQFAKIRSNMAELTGANDLIIGQYVRVLVATSLQHIADVLAHKSVWAMSLAGDASTHRGLSFFDLRIRVCFGRKLYKLHLVAIIMFDRHTAEIMNMLANHLTHMNAKYPKQTNRWTHLGRLLMFLKSYHRQLIEFCVANRPNDTPTCEWWLMTFSIASIIDAINYMFAILQSRSLLMAQQESHINALVGTLTVMLDAAVVDQGESDDEEDVVVYETFESMRIQVDSIVAHIHDQSSFAMECYNEQNPDEQAVVVREIAKDTISVIRGLMGVKAERDDANKPLETGAPPLVKLRQGVWVRDVLTPHRVHLAMYWSDDQKDQLEAVHTALLKCYHDDEIMRAAIDSHDKNTKFYEAWGVCPVKFDHFHRLRQHRRCRVDFSTPKWEMDENRTNMMYLSLEDVFQAKQRAAISVL</sequence>